<dbReference type="RefSeq" id="WP_307636636.1">
    <property type="nucleotide sequence ID" value="NZ_JAUSRR010000003.1"/>
</dbReference>
<sequence>MWNDWFKDLGYGIHPDKKEAIDFINLLGKRLSPAVTPQMLKVFEGETPATFTTDAWEVKYTYNRGPAINERLLVFTPK</sequence>
<dbReference type="Proteomes" id="UP001244295">
    <property type="component" value="Unassembled WGS sequence"/>
</dbReference>
<name>A0AAW8DU95_9BURK</name>
<evidence type="ECO:0000313" key="1">
    <source>
        <dbReference type="EMBL" id="MDP9923095.1"/>
    </source>
</evidence>
<comment type="caution">
    <text evidence="1">The sequence shown here is derived from an EMBL/GenBank/DDBJ whole genome shotgun (WGS) entry which is preliminary data.</text>
</comment>
<accession>A0AAW8DU95</accession>
<protein>
    <submittedName>
        <fullName evidence="1">Uncharacterized protein</fullName>
    </submittedName>
</protein>
<reference evidence="1" key="1">
    <citation type="submission" date="2023-07" db="EMBL/GenBank/DDBJ databases">
        <title>Sorghum-associated microbial communities from plants grown in Nebraska, USA.</title>
        <authorList>
            <person name="Schachtman D."/>
        </authorList>
    </citation>
    <scope>NUCLEOTIDE SEQUENCE</scope>
    <source>
        <strain evidence="1">DS2795</strain>
    </source>
</reference>
<dbReference type="EMBL" id="JAUSRR010000003">
    <property type="protein sequence ID" value="MDP9923095.1"/>
    <property type="molecule type" value="Genomic_DNA"/>
</dbReference>
<proteinExistence type="predicted"/>
<organism evidence="1 2">
    <name type="scientific">Variovorax boronicumulans</name>
    <dbReference type="NCBI Taxonomy" id="436515"/>
    <lineage>
        <taxon>Bacteria</taxon>
        <taxon>Pseudomonadati</taxon>
        <taxon>Pseudomonadota</taxon>
        <taxon>Betaproteobacteria</taxon>
        <taxon>Burkholderiales</taxon>
        <taxon>Comamonadaceae</taxon>
        <taxon>Variovorax</taxon>
    </lineage>
</organism>
<evidence type="ECO:0000313" key="2">
    <source>
        <dbReference type="Proteomes" id="UP001244295"/>
    </source>
</evidence>
<dbReference type="AlphaFoldDB" id="A0AAW8DU95"/>
<gene>
    <name evidence="1" type="ORF">J2W25_002116</name>
</gene>